<name>A0ABS8YLL4_9BACL</name>
<keyword evidence="3" id="KW-1185">Reference proteome</keyword>
<gene>
    <name evidence="2" type="ORF">LQV63_26055</name>
</gene>
<dbReference type="EMBL" id="JAJNBZ010000033">
    <property type="protein sequence ID" value="MCE5172738.1"/>
    <property type="molecule type" value="Genomic_DNA"/>
</dbReference>
<dbReference type="RefSeq" id="WP_233698814.1">
    <property type="nucleotide sequence ID" value="NZ_JAJNBZ010000033.1"/>
</dbReference>
<dbReference type="Proteomes" id="UP001199916">
    <property type="component" value="Unassembled WGS sequence"/>
</dbReference>
<comment type="caution">
    <text evidence="2">The sequence shown here is derived from an EMBL/GenBank/DDBJ whole genome shotgun (WGS) entry which is preliminary data.</text>
</comment>
<evidence type="ECO:0000313" key="2">
    <source>
        <dbReference type="EMBL" id="MCE5172738.1"/>
    </source>
</evidence>
<dbReference type="Gene3D" id="3.40.50.1980">
    <property type="entry name" value="Nitrogenase molybdenum iron protein domain"/>
    <property type="match status" value="1"/>
</dbReference>
<organism evidence="2 3">
    <name type="scientific">Paenibacillus profundus</name>
    <dbReference type="NCBI Taxonomy" id="1173085"/>
    <lineage>
        <taxon>Bacteria</taxon>
        <taxon>Bacillati</taxon>
        <taxon>Bacillota</taxon>
        <taxon>Bacilli</taxon>
        <taxon>Bacillales</taxon>
        <taxon>Paenibacillaceae</taxon>
        <taxon>Paenibacillus</taxon>
    </lineage>
</organism>
<evidence type="ECO:0000313" key="3">
    <source>
        <dbReference type="Proteomes" id="UP001199916"/>
    </source>
</evidence>
<feature type="chain" id="PRO_5046583924" description="Fe/B12 periplasmic-binding domain-containing protein" evidence="1">
    <location>
        <begin position="30"/>
        <end position="101"/>
    </location>
</feature>
<protein>
    <recommendedName>
        <fullName evidence="4">Fe/B12 periplasmic-binding domain-containing protein</fullName>
    </recommendedName>
</protein>
<sequence length="101" mass="10776">MKKHAVKTFLLSAIMTPLLPSACAQSAQAEGTEPIDSAAAADHVWKTEAEPEKVIAVGQTTAELLVEFGLEDKVVGVGYLEQVFSKYAAAFIHPELYGGNE</sequence>
<reference evidence="2 3" key="1">
    <citation type="submission" date="2021-11" db="EMBL/GenBank/DDBJ databases">
        <title>Draft genome sequence of Paenibacillus profundus YoMME, a new Gram-positive bacteria with exoelectrogenic properties.</title>
        <authorList>
            <person name="Hubenova Y."/>
            <person name="Hubenova E."/>
            <person name="Manasiev Y."/>
            <person name="Peykov S."/>
            <person name="Mitov M."/>
        </authorList>
    </citation>
    <scope>NUCLEOTIDE SEQUENCE [LARGE SCALE GENOMIC DNA]</scope>
    <source>
        <strain evidence="2 3">YoMME</strain>
    </source>
</reference>
<proteinExistence type="predicted"/>
<keyword evidence="1" id="KW-0732">Signal</keyword>
<accession>A0ABS8YLL4</accession>
<feature type="signal peptide" evidence="1">
    <location>
        <begin position="1"/>
        <end position="29"/>
    </location>
</feature>
<evidence type="ECO:0008006" key="4">
    <source>
        <dbReference type="Google" id="ProtNLM"/>
    </source>
</evidence>
<evidence type="ECO:0000256" key="1">
    <source>
        <dbReference type="SAM" id="SignalP"/>
    </source>
</evidence>